<keyword evidence="7" id="KW-0819">tRNA processing</keyword>
<dbReference type="OrthoDB" id="417697at2759"/>
<evidence type="ECO:0000256" key="11">
    <source>
        <dbReference type="ARBA" id="ARBA00065134"/>
    </source>
</evidence>
<evidence type="ECO:0000256" key="14">
    <source>
        <dbReference type="SAM" id="MobiDB-lite"/>
    </source>
</evidence>
<evidence type="ECO:0000256" key="8">
    <source>
        <dbReference type="ARBA" id="ARBA00023242"/>
    </source>
</evidence>
<feature type="region of interest" description="Disordered" evidence="14">
    <location>
        <begin position="1"/>
        <end position="20"/>
    </location>
</feature>
<keyword evidence="5" id="KW-0489">Methyltransferase</keyword>
<keyword evidence="6" id="KW-0808">Transferase</keyword>
<comment type="subunit">
    <text evidence="11">Monomer. Interacts with SARS1/SerRS; interaction is mediated via tRNA(Ser) and is required for N(3)-methylcytidine methylation.</text>
</comment>
<keyword evidence="17" id="KW-1185">Reference proteome</keyword>
<evidence type="ECO:0000256" key="2">
    <source>
        <dbReference type="ARBA" id="ARBA00004496"/>
    </source>
</evidence>
<comment type="function">
    <text evidence="10">S-adenosyl-L-methionine-dependent methyltransferase that mediates N(3)-methylcytidine modification of residue 32 of the tRNA anticodon loop of tRNA(Ser), including tRNA(Ser)(UGA) and tRNA(Ser)(GCU). Interaction with SARS1/SerRS is required for N(3)-methylcytidine methylation.</text>
</comment>
<name>B0W1C8_CULQU</name>
<dbReference type="InterPro" id="IPR026113">
    <property type="entry name" value="METTL2/6/8-like"/>
</dbReference>
<dbReference type="GO" id="GO:0005737">
    <property type="term" value="C:cytoplasm"/>
    <property type="evidence" value="ECO:0007669"/>
    <property type="project" value="UniProtKB-SubCell"/>
</dbReference>
<evidence type="ECO:0000256" key="10">
    <source>
        <dbReference type="ARBA" id="ARBA00058280"/>
    </source>
</evidence>
<dbReference type="STRING" id="7176.B0W1C8"/>
<accession>B0W1C8</accession>
<evidence type="ECO:0000256" key="7">
    <source>
        <dbReference type="ARBA" id="ARBA00022694"/>
    </source>
</evidence>
<dbReference type="Pfam" id="PF13489">
    <property type="entry name" value="Methyltransf_23"/>
    <property type="match status" value="1"/>
</dbReference>
<comment type="catalytic activity">
    <reaction evidence="9">
        <text>cytidine(32) in tRNA(Ser) + S-adenosyl-L-methionine = N(3)-methylcytidine(32) in tRNA(Ser) + S-adenosyl-L-homocysteine + H(+)</text>
        <dbReference type="Rhea" id="RHEA:50956"/>
        <dbReference type="Rhea" id="RHEA-COMP:12849"/>
        <dbReference type="Rhea" id="RHEA-COMP:12851"/>
        <dbReference type="ChEBI" id="CHEBI:15378"/>
        <dbReference type="ChEBI" id="CHEBI:57856"/>
        <dbReference type="ChEBI" id="CHEBI:59789"/>
        <dbReference type="ChEBI" id="CHEBI:74894"/>
        <dbReference type="ChEBI" id="CHEBI:82748"/>
    </reaction>
    <physiologicalReaction direction="left-to-right" evidence="9">
        <dbReference type="Rhea" id="RHEA:50957"/>
    </physiologicalReaction>
</comment>
<keyword evidence="8" id="KW-0539">Nucleus</keyword>
<sequence length="386" mass="44303">MSAEEKPAAAEGQRHGSFNLGDVVTSGVKVLSDEERTRLEEQNKRMVSEFQARKLEADARKHWDLFYKRNETRFFKDRHWTTREFEELLAVDDGEGSDVVKTMLEVGCGVGNLVFPLIEDGHRDYFIFACDLSPRAVDLVRQHNLYDERYMRAFPCDITTEEVFGTLGEGSLDIATLIFVLSAIHPEKFGAVVGNIFRLMKPGGMVLFRDYGLYDMAQLRFKPGHKIGENFYMRQDGTRSYYFAEDEIADLFRGAGFEVVVNSYIHRRTINPKEKIDVPRIFVQSKFRKPSGGFKLSTNISLSFIVTDDATTAWTPTLDFIKAKIVATASTSPALSERTKLLIYAERMRMRFNLEHGLAPSETLRRMERADPWAQLQVKFCKLLWQ</sequence>
<dbReference type="GO" id="GO:0005634">
    <property type="term" value="C:nucleus"/>
    <property type="evidence" value="ECO:0007669"/>
    <property type="project" value="UniProtKB-SubCell"/>
</dbReference>
<evidence type="ECO:0000313" key="17">
    <source>
        <dbReference type="Proteomes" id="UP000002320"/>
    </source>
</evidence>
<dbReference type="KEGG" id="cqu:CpipJ_CPIJ000889"/>
<evidence type="ECO:0000256" key="4">
    <source>
        <dbReference type="ARBA" id="ARBA00022490"/>
    </source>
</evidence>
<evidence type="ECO:0000313" key="16">
    <source>
        <dbReference type="EnsemblMetazoa" id="CPIJ000889-PA"/>
    </source>
</evidence>
<dbReference type="SUPFAM" id="SSF53335">
    <property type="entry name" value="S-adenosyl-L-methionine-dependent methyltransferases"/>
    <property type="match status" value="1"/>
</dbReference>
<dbReference type="PANTHER" id="PTHR22809">
    <property type="entry name" value="METHYLTRANSFERASE-RELATED"/>
    <property type="match status" value="1"/>
</dbReference>
<dbReference type="GO" id="GO:0052735">
    <property type="term" value="F:tRNA (cytidine-3-)-methyltransferase activity"/>
    <property type="evidence" value="ECO:0007669"/>
    <property type="project" value="UniProtKB-ARBA"/>
</dbReference>
<dbReference type="GO" id="GO:0030488">
    <property type="term" value="P:tRNA methylation"/>
    <property type="evidence" value="ECO:0007669"/>
    <property type="project" value="UniProtKB-ARBA"/>
</dbReference>
<dbReference type="VEuPathDB" id="VectorBase:CQUJHB011813"/>
<comment type="subcellular location">
    <subcellularLocation>
        <location evidence="2">Cytoplasm</location>
    </subcellularLocation>
    <subcellularLocation>
        <location evidence="1">Nucleus</location>
    </subcellularLocation>
</comment>
<dbReference type="InParanoid" id="B0W1C8"/>
<dbReference type="OMA" id="YVFCETV"/>
<evidence type="ECO:0000313" key="15">
    <source>
        <dbReference type="EMBL" id="EDS44998.1"/>
    </source>
</evidence>
<dbReference type="Proteomes" id="UP000002320">
    <property type="component" value="Unassembled WGS sequence"/>
</dbReference>
<dbReference type="VEuPathDB" id="VectorBase:CPIJ000889"/>
<organism>
    <name type="scientific">Culex quinquefasciatus</name>
    <name type="common">Southern house mosquito</name>
    <name type="synonym">Culex pungens</name>
    <dbReference type="NCBI Taxonomy" id="7176"/>
    <lineage>
        <taxon>Eukaryota</taxon>
        <taxon>Metazoa</taxon>
        <taxon>Ecdysozoa</taxon>
        <taxon>Arthropoda</taxon>
        <taxon>Hexapoda</taxon>
        <taxon>Insecta</taxon>
        <taxon>Pterygota</taxon>
        <taxon>Neoptera</taxon>
        <taxon>Endopterygota</taxon>
        <taxon>Diptera</taxon>
        <taxon>Nematocera</taxon>
        <taxon>Culicoidea</taxon>
        <taxon>Culicidae</taxon>
        <taxon>Culicinae</taxon>
        <taxon>Culicini</taxon>
        <taxon>Culex</taxon>
        <taxon>Culex</taxon>
    </lineage>
</organism>
<dbReference type="EMBL" id="DS231821">
    <property type="protein sequence ID" value="EDS44998.1"/>
    <property type="molecule type" value="Genomic_DNA"/>
</dbReference>
<gene>
    <name evidence="16" type="primary">6031805</name>
    <name evidence="15" type="ORF">CpipJ_CPIJ000889</name>
</gene>
<evidence type="ECO:0000256" key="12">
    <source>
        <dbReference type="ARBA" id="ARBA00067376"/>
    </source>
</evidence>
<feature type="compositionally biased region" description="Basic and acidic residues" evidence="14">
    <location>
        <begin position="1"/>
        <end position="14"/>
    </location>
</feature>
<reference evidence="15" key="1">
    <citation type="submission" date="2007-03" db="EMBL/GenBank/DDBJ databases">
        <title>Annotation of Culex pipiens quinquefasciatus.</title>
        <authorList>
            <consortium name="The Broad Institute Genome Sequencing Platform"/>
            <person name="Atkinson P.W."/>
            <person name="Hemingway J."/>
            <person name="Christensen B.M."/>
            <person name="Higgs S."/>
            <person name="Kodira C."/>
            <person name="Hannick L."/>
            <person name="Megy K."/>
            <person name="O'Leary S."/>
            <person name="Pearson M."/>
            <person name="Haas B.J."/>
            <person name="Mauceli E."/>
            <person name="Wortman J.R."/>
            <person name="Lee N.H."/>
            <person name="Guigo R."/>
            <person name="Stanke M."/>
            <person name="Alvarado L."/>
            <person name="Amedeo P."/>
            <person name="Antoine C.H."/>
            <person name="Arensburger P."/>
            <person name="Bidwell S.L."/>
            <person name="Crawford M."/>
            <person name="Camaro F."/>
            <person name="Devon K."/>
            <person name="Engels R."/>
            <person name="Hammond M."/>
            <person name="Howarth C."/>
            <person name="Koehrsen M."/>
            <person name="Lawson D."/>
            <person name="Montgomery P."/>
            <person name="Nene V."/>
            <person name="Nusbaum C."/>
            <person name="Puiu D."/>
            <person name="Romero-Severson J."/>
            <person name="Severson D.W."/>
            <person name="Shumway M."/>
            <person name="Sisk P."/>
            <person name="Stolte C."/>
            <person name="Zeng Q."/>
            <person name="Eisenstadt E."/>
            <person name="Fraser-Liggett C."/>
            <person name="Strausberg R."/>
            <person name="Galagan J."/>
            <person name="Birren B."/>
            <person name="Collins F.H."/>
        </authorList>
    </citation>
    <scope>NUCLEOTIDE SEQUENCE [LARGE SCALE GENOMIC DNA]</scope>
    <source>
        <strain evidence="15">JHB</strain>
    </source>
</reference>
<dbReference type="FunCoup" id="B0W1C8">
    <property type="interactions" value="260"/>
</dbReference>
<evidence type="ECO:0000256" key="9">
    <source>
        <dbReference type="ARBA" id="ARBA00050646"/>
    </source>
</evidence>
<proteinExistence type="inferred from homology"/>
<evidence type="ECO:0000256" key="13">
    <source>
        <dbReference type="ARBA" id="ARBA00079889"/>
    </source>
</evidence>
<dbReference type="eggNOG" id="KOG2361">
    <property type="taxonomic scope" value="Eukaryota"/>
</dbReference>
<dbReference type="EnsemblMetazoa" id="CPIJ000889-RA">
    <property type="protein sequence ID" value="CPIJ000889-PA"/>
    <property type="gene ID" value="CPIJ000889"/>
</dbReference>
<protein>
    <recommendedName>
        <fullName evidence="12">tRNA N(3)-cytidine methyltransferase METTL6</fullName>
    </recommendedName>
    <alternativeName>
        <fullName evidence="13">Methyltransferase-like protein 6</fullName>
    </alternativeName>
</protein>
<dbReference type="AlphaFoldDB" id="B0W1C8"/>
<evidence type="ECO:0000256" key="3">
    <source>
        <dbReference type="ARBA" id="ARBA00009725"/>
    </source>
</evidence>
<dbReference type="FunFam" id="3.40.50.150:FF:000279">
    <property type="entry name" value="Methyltransferase-like protein"/>
    <property type="match status" value="1"/>
</dbReference>
<comment type="similarity">
    <text evidence="3">Belongs to the methyltransferase superfamily. METL family.</text>
</comment>
<evidence type="ECO:0000256" key="1">
    <source>
        <dbReference type="ARBA" id="ARBA00004123"/>
    </source>
</evidence>
<dbReference type="CDD" id="cd02440">
    <property type="entry name" value="AdoMet_MTases"/>
    <property type="match status" value="1"/>
</dbReference>
<evidence type="ECO:0000256" key="6">
    <source>
        <dbReference type="ARBA" id="ARBA00022679"/>
    </source>
</evidence>
<evidence type="ECO:0000256" key="5">
    <source>
        <dbReference type="ARBA" id="ARBA00022603"/>
    </source>
</evidence>
<keyword evidence="4" id="KW-0963">Cytoplasm</keyword>
<reference evidence="16" key="2">
    <citation type="submission" date="2020-05" db="UniProtKB">
        <authorList>
            <consortium name="EnsemblMetazoa"/>
        </authorList>
    </citation>
    <scope>IDENTIFICATION</scope>
    <source>
        <strain evidence="16">JHB</strain>
    </source>
</reference>
<dbReference type="PANTHER" id="PTHR22809:SF5">
    <property type="entry name" value="TRNA N(3)-METHYLCYTIDINE METHYLTRANSFERASE METTL6"/>
    <property type="match status" value="1"/>
</dbReference>
<dbReference type="InterPro" id="IPR029063">
    <property type="entry name" value="SAM-dependent_MTases_sf"/>
</dbReference>
<dbReference type="Gene3D" id="3.40.50.150">
    <property type="entry name" value="Vaccinia Virus protein VP39"/>
    <property type="match status" value="1"/>
</dbReference>
<dbReference type="HOGENOM" id="CLU_029724_2_2_1"/>